<dbReference type="AlphaFoldDB" id="A0AAD1WP12"/>
<feature type="non-terminal residue" evidence="2">
    <location>
        <position position="513"/>
    </location>
</feature>
<name>A0AAD1WP12_PELCU</name>
<proteinExistence type="predicted"/>
<protein>
    <submittedName>
        <fullName evidence="2">Uncharacterized protein</fullName>
    </submittedName>
</protein>
<evidence type="ECO:0000313" key="2">
    <source>
        <dbReference type="EMBL" id="CAH2322198.1"/>
    </source>
</evidence>
<dbReference type="Proteomes" id="UP001295444">
    <property type="component" value="Chromosome 11"/>
</dbReference>
<feature type="region of interest" description="Disordered" evidence="1">
    <location>
        <begin position="113"/>
        <end position="150"/>
    </location>
</feature>
<organism evidence="2 3">
    <name type="scientific">Pelobates cultripes</name>
    <name type="common">Western spadefoot toad</name>
    <dbReference type="NCBI Taxonomy" id="61616"/>
    <lineage>
        <taxon>Eukaryota</taxon>
        <taxon>Metazoa</taxon>
        <taxon>Chordata</taxon>
        <taxon>Craniata</taxon>
        <taxon>Vertebrata</taxon>
        <taxon>Euteleostomi</taxon>
        <taxon>Amphibia</taxon>
        <taxon>Batrachia</taxon>
        <taxon>Anura</taxon>
        <taxon>Pelobatoidea</taxon>
        <taxon>Pelobatidae</taxon>
        <taxon>Pelobates</taxon>
    </lineage>
</organism>
<reference evidence="2" key="1">
    <citation type="submission" date="2022-03" db="EMBL/GenBank/DDBJ databases">
        <authorList>
            <person name="Alioto T."/>
            <person name="Alioto T."/>
            <person name="Gomez Garrido J."/>
        </authorList>
    </citation>
    <scope>NUCLEOTIDE SEQUENCE</scope>
</reference>
<feature type="compositionally biased region" description="Basic and acidic residues" evidence="1">
    <location>
        <begin position="114"/>
        <end position="138"/>
    </location>
</feature>
<keyword evidence="3" id="KW-1185">Reference proteome</keyword>
<evidence type="ECO:0000256" key="1">
    <source>
        <dbReference type="SAM" id="MobiDB-lite"/>
    </source>
</evidence>
<accession>A0AAD1WP12</accession>
<dbReference type="EMBL" id="OW240922">
    <property type="protein sequence ID" value="CAH2322198.1"/>
    <property type="molecule type" value="Genomic_DNA"/>
</dbReference>
<gene>
    <name evidence="2" type="ORF">PECUL_23A040913</name>
</gene>
<feature type="region of interest" description="Disordered" evidence="1">
    <location>
        <begin position="203"/>
        <end position="225"/>
    </location>
</feature>
<evidence type="ECO:0000313" key="3">
    <source>
        <dbReference type="Proteomes" id="UP001295444"/>
    </source>
</evidence>
<sequence length="513" mass="60636">MKLKLEIASLEKYWEKRIIPRGLRIMLKSATDKDDEDFNTVWDRILDHCSFELMNHIICKRKRMLAVLDEEINEIKEILSPHLALPECIQLMEKIEKKLSSLFEETVSTKKRKFDRDQEDFRENKVRSYKRNQNERSYKSSPRGKKYNAPRNLRNHKITYAPENSLEHNYIRRGELQPKQYTPQRVNSSEWTTVTHKKRNNLYRKNPYRPQGKYDSETPRASNQAKNWRSYNKFDLLHTEETDRVGAKENYTQSNDHFLGPRSQYFDQNYREPPQINIRKRPFLEDVGGGKRYHKRKENEKVEQIGIFNLSSAILTKHQIKVLNRGLKYAPTVKADPFTAYLDVQKYMRNLTLKKFFLSNSSSMIPNIEHTTFHHTTLRNKSTFCPTNQMSGPMSAFNLAVTADIDKLPKKVAKHKQNLNVWEKKALKELSENRDITIKPADKGGGIVVLNSKDYDIECKRILNDQLTYERIKTDPTSDTKKRLFTILQKGRFLNILNKKELEFVMEIYPKKP</sequence>